<dbReference type="AlphaFoldDB" id="A0A5N5WER3"/>
<reference evidence="1 2" key="1">
    <citation type="journal article" date="2019" name="Microb. Cell Fact.">
        <title>Exploring novel herbicidin analogues by transcriptional regulator overexpression and MS/MS molecular networking.</title>
        <authorList>
            <person name="Shi Y."/>
            <person name="Gu R."/>
            <person name="Li Y."/>
            <person name="Wang X."/>
            <person name="Ren W."/>
            <person name="Li X."/>
            <person name="Wang L."/>
            <person name="Xie Y."/>
            <person name="Hong B."/>
        </authorList>
    </citation>
    <scope>NUCLEOTIDE SEQUENCE [LARGE SCALE GENOMIC DNA]</scope>
    <source>
        <strain evidence="1 2">US-43</strain>
    </source>
</reference>
<evidence type="ECO:0000313" key="2">
    <source>
        <dbReference type="Proteomes" id="UP000327000"/>
    </source>
</evidence>
<keyword evidence="2" id="KW-1185">Reference proteome</keyword>
<name>A0A5N5WER3_STRMB</name>
<accession>A0A5N5WER3</accession>
<proteinExistence type="predicted"/>
<organism evidence="1 2">
    <name type="scientific">Streptomyces mobaraensis</name>
    <name type="common">Streptoverticillium mobaraense</name>
    <dbReference type="NCBI Taxonomy" id="35621"/>
    <lineage>
        <taxon>Bacteria</taxon>
        <taxon>Bacillati</taxon>
        <taxon>Actinomycetota</taxon>
        <taxon>Actinomycetes</taxon>
        <taxon>Kitasatosporales</taxon>
        <taxon>Streptomycetaceae</taxon>
        <taxon>Streptomyces</taxon>
    </lineage>
</organism>
<dbReference type="Proteomes" id="UP000327000">
    <property type="component" value="Unassembled WGS sequence"/>
</dbReference>
<dbReference type="RefSeq" id="WP_152262736.1">
    <property type="nucleotide sequence ID" value="NZ_VOKX01000009.1"/>
</dbReference>
<protein>
    <submittedName>
        <fullName evidence="1">Uncharacterized protein</fullName>
    </submittedName>
</protein>
<comment type="caution">
    <text evidence="1">The sequence shown here is derived from an EMBL/GenBank/DDBJ whole genome shotgun (WGS) entry which is preliminary data.</text>
</comment>
<dbReference type="EMBL" id="VOKX01000009">
    <property type="protein sequence ID" value="KAB7850197.1"/>
    <property type="molecule type" value="Genomic_DNA"/>
</dbReference>
<dbReference type="OrthoDB" id="4246334at2"/>
<evidence type="ECO:0000313" key="1">
    <source>
        <dbReference type="EMBL" id="KAB7850197.1"/>
    </source>
</evidence>
<gene>
    <name evidence="1" type="ORF">FRZ00_06255</name>
</gene>
<sequence length="115" mass="12554">MSTHPTDRPPTALVAQARNQSAVEVLRDYADLPAPTLIARPHVVHVIVTDVEDLDSWRLARGGRITVAYSPDGELETWTLHTATEPGRYGTVAVLVSTLMPTGEMVRDEIRAAVI</sequence>